<comment type="caution">
    <text evidence="2">The sequence shown here is derived from an EMBL/GenBank/DDBJ whole genome shotgun (WGS) entry which is preliminary data.</text>
</comment>
<sequence>MDELQAKGSKLSDFRQGALKDTTGRESRRVIVFPPRCLSQRIPQHLRAARFLPHVLRYRGLLQGSSSKFSSTASIFQPAATTAPNTRAVGLPPRSAAFSCVLFSHLQRLPPNSASHAPLLAASRMRILHYKAFLLTRSPLPLISTASFTTAPPSGARPLRAALQPPYASPSHLHPHQLLPRPPPVHPSSNHTSSSCHRRRLN</sequence>
<feature type="region of interest" description="Disordered" evidence="1">
    <location>
        <begin position="151"/>
        <end position="202"/>
    </location>
</feature>
<organism evidence="2 3">
    <name type="scientific">Boletus edulis BED1</name>
    <dbReference type="NCBI Taxonomy" id="1328754"/>
    <lineage>
        <taxon>Eukaryota</taxon>
        <taxon>Fungi</taxon>
        <taxon>Dikarya</taxon>
        <taxon>Basidiomycota</taxon>
        <taxon>Agaricomycotina</taxon>
        <taxon>Agaricomycetes</taxon>
        <taxon>Agaricomycetidae</taxon>
        <taxon>Boletales</taxon>
        <taxon>Boletineae</taxon>
        <taxon>Boletaceae</taxon>
        <taxon>Boletoideae</taxon>
        <taxon>Boletus</taxon>
    </lineage>
</organism>
<keyword evidence="3" id="KW-1185">Reference proteome</keyword>
<reference evidence="2" key="1">
    <citation type="submission" date="2019-10" db="EMBL/GenBank/DDBJ databases">
        <authorList>
            <consortium name="DOE Joint Genome Institute"/>
            <person name="Kuo A."/>
            <person name="Miyauchi S."/>
            <person name="Kiss E."/>
            <person name="Drula E."/>
            <person name="Kohler A."/>
            <person name="Sanchez-Garcia M."/>
            <person name="Andreopoulos B."/>
            <person name="Barry K.W."/>
            <person name="Bonito G."/>
            <person name="Buee M."/>
            <person name="Carver A."/>
            <person name="Chen C."/>
            <person name="Cichocki N."/>
            <person name="Clum A."/>
            <person name="Culley D."/>
            <person name="Crous P.W."/>
            <person name="Fauchery L."/>
            <person name="Girlanda M."/>
            <person name="Hayes R."/>
            <person name="Keri Z."/>
            <person name="LaButti K."/>
            <person name="Lipzen A."/>
            <person name="Lombard V."/>
            <person name="Magnuson J."/>
            <person name="Maillard F."/>
            <person name="Morin E."/>
            <person name="Murat C."/>
            <person name="Nolan M."/>
            <person name="Ohm R."/>
            <person name="Pangilinan J."/>
            <person name="Pereira M."/>
            <person name="Perotto S."/>
            <person name="Peter M."/>
            <person name="Riley R."/>
            <person name="Sitrit Y."/>
            <person name="Stielow B."/>
            <person name="Szollosi G."/>
            <person name="Zifcakova L."/>
            <person name="Stursova M."/>
            <person name="Spatafora J.W."/>
            <person name="Tedersoo L."/>
            <person name="Vaario L.-M."/>
            <person name="Yamada A."/>
            <person name="Yan M."/>
            <person name="Wang P."/>
            <person name="Xu J."/>
            <person name="Bruns T."/>
            <person name="Baldrian P."/>
            <person name="Vilgalys R."/>
            <person name="Henrissat B."/>
            <person name="Grigoriev I.V."/>
            <person name="Hibbett D."/>
            <person name="Nagy L.G."/>
            <person name="Martin F.M."/>
        </authorList>
    </citation>
    <scope>NUCLEOTIDE SEQUENCE</scope>
    <source>
        <strain evidence="2">BED1</strain>
    </source>
</reference>
<evidence type="ECO:0000313" key="3">
    <source>
        <dbReference type="Proteomes" id="UP001194468"/>
    </source>
</evidence>
<name>A0AAD4G7M7_BOLED</name>
<reference evidence="2" key="2">
    <citation type="journal article" date="2020" name="Nat. Commun.">
        <title>Large-scale genome sequencing of mycorrhizal fungi provides insights into the early evolution of symbiotic traits.</title>
        <authorList>
            <person name="Miyauchi S."/>
            <person name="Kiss E."/>
            <person name="Kuo A."/>
            <person name="Drula E."/>
            <person name="Kohler A."/>
            <person name="Sanchez-Garcia M."/>
            <person name="Morin E."/>
            <person name="Andreopoulos B."/>
            <person name="Barry K.W."/>
            <person name="Bonito G."/>
            <person name="Buee M."/>
            <person name="Carver A."/>
            <person name="Chen C."/>
            <person name="Cichocki N."/>
            <person name="Clum A."/>
            <person name="Culley D."/>
            <person name="Crous P.W."/>
            <person name="Fauchery L."/>
            <person name="Girlanda M."/>
            <person name="Hayes R.D."/>
            <person name="Keri Z."/>
            <person name="LaButti K."/>
            <person name="Lipzen A."/>
            <person name="Lombard V."/>
            <person name="Magnuson J."/>
            <person name="Maillard F."/>
            <person name="Murat C."/>
            <person name="Nolan M."/>
            <person name="Ohm R.A."/>
            <person name="Pangilinan J."/>
            <person name="Pereira M.F."/>
            <person name="Perotto S."/>
            <person name="Peter M."/>
            <person name="Pfister S."/>
            <person name="Riley R."/>
            <person name="Sitrit Y."/>
            <person name="Stielow J.B."/>
            <person name="Szollosi G."/>
            <person name="Zifcakova L."/>
            <person name="Stursova M."/>
            <person name="Spatafora J.W."/>
            <person name="Tedersoo L."/>
            <person name="Vaario L.M."/>
            <person name="Yamada A."/>
            <person name="Yan M."/>
            <person name="Wang P."/>
            <person name="Xu J."/>
            <person name="Bruns T."/>
            <person name="Baldrian P."/>
            <person name="Vilgalys R."/>
            <person name="Dunand C."/>
            <person name="Henrissat B."/>
            <person name="Grigoriev I.V."/>
            <person name="Hibbett D."/>
            <person name="Nagy L.G."/>
            <person name="Martin F.M."/>
        </authorList>
    </citation>
    <scope>NUCLEOTIDE SEQUENCE</scope>
    <source>
        <strain evidence="2">BED1</strain>
    </source>
</reference>
<feature type="compositionally biased region" description="Low complexity" evidence="1">
    <location>
        <begin position="169"/>
        <end position="179"/>
    </location>
</feature>
<dbReference type="AlphaFoldDB" id="A0AAD4G7M7"/>
<gene>
    <name evidence="2" type="ORF">L210DRAFT_935203</name>
</gene>
<dbReference type="EMBL" id="WHUW01000089">
    <property type="protein sequence ID" value="KAF8426136.1"/>
    <property type="molecule type" value="Genomic_DNA"/>
</dbReference>
<protein>
    <submittedName>
        <fullName evidence="2">Uncharacterized protein</fullName>
    </submittedName>
</protein>
<evidence type="ECO:0000256" key="1">
    <source>
        <dbReference type="SAM" id="MobiDB-lite"/>
    </source>
</evidence>
<dbReference type="Proteomes" id="UP001194468">
    <property type="component" value="Unassembled WGS sequence"/>
</dbReference>
<proteinExistence type="predicted"/>
<accession>A0AAD4G7M7</accession>
<evidence type="ECO:0000313" key="2">
    <source>
        <dbReference type="EMBL" id="KAF8426136.1"/>
    </source>
</evidence>